<accession>A0AAD5W0H3</accession>
<evidence type="ECO:0000256" key="6">
    <source>
        <dbReference type="SAM" id="Phobius"/>
    </source>
</evidence>
<dbReference type="GO" id="GO:0000139">
    <property type="term" value="C:Golgi membrane"/>
    <property type="evidence" value="ECO:0007669"/>
    <property type="project" value="TreeGrafter"/>
</dbReference>
<dbReference type="InterPro" id="IPR004932">
    <property type="entry name" value="Rer1"/>
</dbReference>
<dbReference type="PANTHER" id="PTHR10743">
    <property type="entry name" value="PROTEIN RER1"/>
    <property type="match status" value="1"/>
</dbReference>
<evidence type="ECO:0000313" key="7">
    <source>
        <dbReference type="EMBL" id="KAJ3575056.1"/>
    </source>
</evidence>
<evidence type="ECO:0000256" key="2">
    <source>
        <dbReference type="ARBA" id="ARBA00006070"/>
    </source>
</evidence>
<evidence type="ECO:0008006" key="9">
    <source>
        <dbReference type="Google" id="ProtNLM"/>
    </source>
</evidence>
<feature type="transmembrane region" description="Helical" evidence="6">
    <location>
        <begin position="153"/>
        <end position="170"/>
    </location>
</feature>
<comment type="similarity">
    <text evidence="2">Belongs to the RER1 family.</text>
</comment>
<dbReference type="AlphaFoldDB" id="A0AAD5W0H3"/>
<organism evidence="7 8">
    <name type="scientific">Leucocoprinus birnbaumii</name>
    <dbReference type="NCBI Taxonomy" id="56174"/>
    <lineage>
        <taxon>Eukaryota</taxon>
        <taxon>Fungi</taxon>
        <taxon>Dikarya</taxon>
        <taxon>Basidiomycota</taxon>
        <taxon>Agaricomycotina</taxon>
        <taxon>Agaricomycetes</taxon>
        <taxon>Agaricomycetidae</taxon>
        <taxon>Agaricales</taxon>
        <taxon>Agaricineae</taxon>
        <taxon>Agaricaceae</taxon>
        <taxon>Leucocoprinus</taxon>
    </lineage>
</organism>
<reference evidence="7" key="1">
    <citation type="submission" date="2022-07" db="EMBL/GenBank/DDBJ databases">
        <title>Genome Sequence of Leucocoprinus birnbaumii.</title>
        <authorList>
            <person name="Buettner E."/>
        </authorList>
    </citation>
    <scope>NUCLEOTIDE SEQUENCE</scope>
    <source>
        <strain evidence="7">VT141</strain>
    </source>
</reference>
<comment type="subcellular location">
    <subcellularLocation>
        <location evidence="1">Membrane</location>
        <topology evidence="1">Multi-pass membrane protein</topology>
    </subcellularLocation>
</comment>
<dbReference type="GO" id="GO:0005783">
    <property type="term" value="C:endoplasmic reticulum"/>
    <property type="evidence" value="ECO:0007669"/>
    <property type="project" value="GOC"/>
</dbReference>
<keyword evidence="8" id="KW-1185">Reference proteome</keyword>
<evidence type="ECO:0000256" key="4">
    <source>
        <dbReference type="ARBA" id="ARBA00022989"/>
    </source>
</evidence>
<dbReference type="Pfam" id="PF03248">
    <property type="entry name" value="Rer1"/>
    <property type="match status" value="1"/>
</dbReference>
<dbReference type="Proteomes" id="UP001213000">
    <property type="component" value="Unassembled WGS sequence"/>
</dbReference>
<feature type="transmembrane region" description="Helical" evidence="6">
    <location>
        <begin position="38"/>
        <end position="57"/>
    </location>
</feature>
<evidence type="ECO:0000256" key="3">
    <source>
        <dbReference type="ARBA" id="ARBA00022692"/>
    </source>
</evidence>
<comment type="caution">
    <text evidence="7">The sequence shown here is derived from an EMBL/GenBank/DDBJ whole genome shotgun (WGS) entry which is preliminary data.</text>
</comment>
<sequence>MSDSGSGLEASPAQNITAQYTKIKRQYQSILDRWTPHILQRWLATAGLLAVFVLRILLAQGWYIVCYAHAIYLLNLLLAFLQPKFDPSLQEDLLADEIEGGGEAEASPLPSQRDDEFRPFVRRLPEWQFWLSSTRATLVALFCTTSEVFDVPVYWPILVVYFFVLFTLTMRRQIQHMIKYKYIPFDIGRKARYGGAKFDVLDALMDFFSQQGTAMQSIPELSVPLDALVEYCASYV</sequence>
<dbReference type="GO" id="GO:0006890">
    <property type="term" value="P:retrograde vesicle-mediated transport, Golgi to endoplasmic reticulum"/>
    <property type="evidence" value="ECO:0007669"/>
    <property type="project" value="TreeGrafter"/>
</dbReference>
<evidence type="ECO:0000256" key="1">
    <source>
        <dbReference type="ARBA" id="ARBA00004141"/>
    </source>
</evidence>
<dbReference type="PANTHER" id="PTHR10743:SF0">
    <property type="entry name" value="PROTEIN RER1"/>
    <property type="match status" value="1"/>
</dbReference>
<protein>
    <recommendedName>
        <fullName evidence="9">Protein RER1</fullName>
    </recommendedName>
</protein>
<dbReference type="EMBL" id="JANIEX010000048">
    <property type="protein sequence ID" value="KAJ3575056.1"/>
    <property type="molecule type" value="Genomic_DNA"/>
</dbReference>
<proteinExistence type="inferred from homology"/>
<dbReference type="GO" id="GO:0006621">
    <property type="term" value="P:protein retention in ER lumen"/>
    <property type="evidence" value="ECO:0007669"/>
    <property type="project" value="TreeGrafter"/>
</dbReference>
<name>A0AAD5W0H3_9AGAR</name>
<feature type="transmembrane region" description="Helical" evidence="6">
    <location>
        <begin position="64"/>
        <end position="81"/>
    </location>
</feature>
<keyword evidence="3 6" id="KW-0812">Transmembrane</keyword>
<gene>
    <name evidence="7" type="ORF">NP233_g1359</name>
</gene>
<keyword evidence="5 6" id="KW-0472">Membrane</keyword>
<keyword evidence="4 6" id="KW-1133">Transmembrane helix</keyword>
<evidence type="ECO:0000313" key="8">
    <source>
        <dbReference type="Proteomes" id="UP001213000"/>
    </source>
</evidence>
<evidence type="ECO:0000256" key="5">
    <source>
        <dbReference type="ARBA" id="ARBA00023136"/>
    </source>
</evidence>